<keyword evidence="1" id="KW-0812">Transmembrane</keyword>
<comment type="caution">
    <text evidence="3">The sequence shown here is derived from an EMBL/GenBank/DDBJ whole genome shotgun (WGS) entry which is preliminary data.</text>
</comment>
<protein>
    <recommendedName>
        <fullName evidence="5">Secreted protein</fullName>
    </recommendedName>
</protein>
<accession>A0A5N5FT37</accession>
<evidence type="ECO:0008006" key="5">
    <source>
        <dbReference type="Google" id="ProtNLM"/>
    </source>
</evidence>
<name>A0A5N5FT37_9ROSA</name>
<feature type="chain" id="PRO_5024331239" description="Secreted protein" evidence="2">
    <location>
        <begin position="27"/>
        <end position="86"/>
    </location>
</feature>
<feature type="signal peptide" evidence="2">
    <location>
        <begin position="1"/>
        <end position="26"/>
    </location>
</feature>
<evidence type="ECO:0000256" key="2">
    <source>
        <dbReference type="SAM" id="SignalP"/>
    </source>
</evidence>
<evidence type="ECO:0000256" key="1">
    <source>
        <dbReference type="SAM" id="Phobius"/>
    </source>
</evidence>
<keyword evidence="1" id="KW-1133">Transmembrane helix</keyword>
<dbReference type="AlphaFoldDB" id="A0A5N5FT37"/>
<reference evidence="3 4" key="2">
    <citation type="submission" date="2019-11" db="EMBL/GenBank/DDBJ databases">
        <title>A de novo genome assembly of a pear dwarfing rootstock.</title>
        <authorList>
            <person name="Wang F."/>
            <person name="Wang J."/>
            <person name="Li S."/>
            <person name="Zhang Y."/>
            <person name="Fang M."/>
            <person name="Ma L."/>
            <person name="Zhao Y."/>
            <person name="Jiang S."/>
        </authorList>
    </citation>
    <scope>NUCLEOTIDE SEQUENCE [LARGE SCALE GENOMIC DNA]</scope>
    <source>
        <strain evidence="3">S2</strain>
        <tissue evidence="3">Leaf</tissue>
    </source>
</reference>
<dbReference type="EMBL" id="SMOL01000627">
    <property type="protein sequence ID" value="KAB2604382.1"/>
    <property type="molecule type" value="Genomic_DNA"/>
</dbReference>
<sequence length="86" mass="9287">MLHGTMEVCGALWLLYVQLHIPTCFGGLSVAAHLLHEPTLDPQKSKYAACTPSISLSNFLLAMQAISLLEELIAALLLLQSTAKPQ</sequence>
<evidence type="ECO:0000313" key="3">
    <source>
        <dbReference type="EMBL" id="KAB2604382.1"/>
    </source>
</evidence>
<reference evidence="3 4" key="1">
    <citation type="submission" date="2019-09" db="EMBL/GenBank/DDBJ databases">
        <authorList>
            <person name="Ou C."/>
        </authorList>
    </citation>
    <scope>NUCLEOTIDE SEQUENCE [LARGE SCALE GENOMIC DNA]</scope>
    <source>
        <strain evidence="3">S2</strain>
        <tissue evidence="3">Leaf</tissue>
    </source>
</reference>
<gene>
    <name evidence="3" type="ORF">D8674_039574</name>
</gene>
<proteinExistence type="predicted"/>
<keyword evidence="4" id="KW-1185">Reference proteome</keyword>
<dbReference type="Proteomes" id="UP000327157">
    <property type="component" value="Unassembled WGS sequence"/>
</dbReference>
<evidence type="ECO:0000313" key="4">
    <source>
        <dbReference type="Proteomes" id="UP000327157"/>
    </source>
</evidence>
<keyword evidence="2" id="KW-0732">Signal</keyword>
<organism evidence="3 4">
    <name type="scientific">Pyrus ussuriensis x Pyrus communis</name>
    <dbReference type="NCBI Taxonomy" id="2448454"/>
    <lineage>
        <taxon>Eukaryota</taxon>
        <taxon>Viridiplantae</taxon>
        <taxon>Streptophyta</taxon>
        <taxon>Embryophyta</taxon>
        <taxon>Tracheophyta</taxon>
        <taxon>Spermatophyta</taxon>
        <taxon>Magnoliopsida</taxon>
        <taxon>eudicotyledons</taxon>
        <taxon>Gunneridae</taxon>
        <taxon>Pentapetalae</taxon>
        <taxon>rosids</taxon>
        <taxon>fabids</taxon>
        <taxon>Rosales</taxon>
        <taxon>Rosaceae</taxon>
        <taxon>Amygdaloideae</taxon>
        <taxon>Maleae</taxon>
        <taxon>Pyrus</taxon>
    </lineage>
</organism>
<keyword evidence="1" id="KW-0472">Membrane</keyword>
<feature type="transmembrane region" description="Helical" evidence="1">
    <location>
        <begin position="55"/>
        <end position="79"/>
    </location>
</feature>